<dbReference type="InterPro" id="IPR010158">
    <property type="entry name" value="Amidase_Cbmase"/>
</dbReference>
<feature type="domain" description="Peptidase M20 dimerisation" evidence="3">
    <location>
        <begin position="201"/>
        <end position="297"/>
    </location>
</feature>
<dbReference type="SUPFAM" id="SSF53187">
    <property type="entry name" value="Zn-dependent exopeptidases"/>
    <property type="match status" value="1"/>
</dbReference>
<dbReference type="Gene3D" id="3.30.70.360">
    <property type="match status" value="1"/>
</dbReference>
<dbReference type="InterPro" id="IPR036264">
    <property type="entry name" value="Bact_exopeptidase_dim_dom"/>
</dbReference>
<dbReference type="Gene3D" id="3.40.630.10">
    <property type="entry name" value="Zn peptidases"/>
    <property type="match status" value="1"/>
</dbReference>
<dbReference type="PANTHER" id="PTHR32494:SF5">
    <property type="entry name" value="ALLANTOATE AMIDOHYDROLASE"/>
    <property type="match status" value="1"/>
</dbReference>
<evidence type="ECO:0000259" key="3">
    <source>
        <dbReference type="Pfam" id="PF07687"/>
    </source>
</evidence>
<protein>
    <submittedName>
        <fullName evidence="4">Hydantoinase/carbamoylase family amidase</fullName>
    </submittedName>
</protein>
<dbReference type="Proteomes" id="UP001239167">
    <property type="component" value="Unassembled WGS sequence"/>
</dbReference>
<evidence type="ECO:0000256" key="2">
    <source>
        <dbReference type="ARBA" id="ARBA00022801"/>
    </source>
</evidence>
<dbReference type="Pfam" id="PF07687">
    <property type="entry name" value="M20_dimer"/>
    <property type="match status" value="1"/>
</dbReference>
<dbReference type="InterPro" id="IPR002933">
    <property type="entry name" value="Peptidase_M20"/>
</dbReference>
<dbReference type="InterPro" id="IPR011650">
    <property type="entry name" value="Peptidase_M20_dimer"/>
</dbReference>
<name>A0ABT9Y5S9_9FIRM</name>
<accession>A0ABT9Y5S9</accession>
<sequence length="397" mass="43133">MRKFSLPGEGVTRIAFSDEDWQARAFIIDLMKQEKLAVRVDGFGNIIGRREGLNAAAPAVVCGSHIDSVPNGGNFDGVLGVLGAIEAVKLMNKNGFKNYNPLEIVVFMCEESSRFGVATLGSKAICGGLGINAMKQLKDAEGISLYEILRARGLDPENMKNTLVLNKIKACLEMHIEQGKVLESMKKSVGIVTGIAAPTRLKLKLTGKADHSGATPMHLRNDALCAAAEIILEVERTAAASVQPVVGTVGIVRAFPNVMNVIPGQVELGIDIRSIYTEAKDTAVSHIKKYIENTAKKRNIKTKLELLTDEKPVKLDKSVINIIEDSCRKKNIECHLMPSGAGHDTMHLAQFAPAGMIFVPCRDGISHNPAEWTEMAYIEQGIEILYASLCRLSEPED</sequence>
<dbReference type="PIRSF" id="PIRSF001235">
    <property type="entry name" value="Amidase_carbamoylase"/>
    <property type="match status" value="1"/>
</dbReference>
<proteinExistence type="inferred from homology"/>
<comment type="caution">
    <text evidence="4">The sequence shown here is derived from an EMBL/GenBank/DDBJ whole genome shotgun (WGS) entry which is preliminary data.</text>
</comment>
<dbReference type="PANTHER" id="PTHR32494">
    <property type="entry name" value="ALLANTOATE DEIMINASE-RELATED"/>
    <property type="match status" value="1"/>
</dbReference>
<dbReference type="CDD" id="cd03884">
    <property type="entry name" value="M20_bAS"/>
    <property type="match status" value="1"/>
</dbReference>
<keyword evidence="2" id="KW-0378">Hydrolase</keyword>
<reference evidence="4 5" key="1">
    <citation type="submission" date="2023-07" db="EMBL/GenBank/DDBJ databases">
        <title>Genomic Encyclopedia of Type Strains, Phase IV (KMG-IV): sequencing the most valuable type-strain genomes for metagenomic binning, comparative biology and taxonomic classification.</title>
        <authorList>
            <person name="Goeker M."/>
        </authorList>
    </citation>
    <scope>NUCLEOTIDE SEQUENCE [LARGE SCALE GENOMIC DNA]</scope>
    <source>
        <strain evidence="4 5">DSM 16980</strain>
    </source>
</reference>
<dbReference type="NCBIfam" id="TIGR01879">
    <property type="entry name" value="hydantase"/>
    <property type="match status" value="1"/>
</dbReference>
<comment type="similarity">
    <text evidence="1">Belongs to the peptidase M20 family.</text>
</comment>
<dbReference type="SUPFAM" id="SSF55031">
    <property type="entry name" value="Bacterial exopeptidase dimerisation domain"/>
    <property type="match status" value="1"/>
</dbReference>
<gene>
    <name evidence="4" type="ORF">J2S01_000892</name>
</gene>
<dbReference type="EMBL" id="JAUSUE010000004">
    <property type="protein sequence ID" value="MDQ0203185.1"/>
    <property type="molecule type" value="Genomic_DNA"/>
</dbReference>
<evidence type="ECO:0000256" key="1">
    <source>
        <dbReference type="ARBA" id="ARBA00006153"/>
    </source>
</evidence>
<dbReference type="Pfam" id="PF01546">
    <property type="entry name" value="Peptidase_M20"/>
    <property type="match status" value="1"/>
</dbReference>
<dbReference type="NCBIfam" id="NF006771">
    <property type="entry name" value="PRK09290.1-5"/>
    <property type="match status" value="1"/>
</dbReference>
<organism evidence="4 5">
    <name type="scientific">Pectinatus haikarae</name>
    <dbReference type="NCBI Taxonomy" id="349096"/>
    <lineage>
        <taxon>Bacteria</taxon>
        <taxon>Bacillati</taxon>
        <taxon>Bacillota</taxon>
        <taxon>Negativicutes</taxon>
        <taxon>Selenomonadales</taxon>
        <taxon>Selenomonadaceae</taxon>
        <taxon>Pectinatus</taxon>
    </lineage>
</organism>
<evidence type="ECO:0000313" key="4">
    <source>
        <dbReference type="EMBL" id="MDQ0203185.1"/>
    </source>
</evidence>
<evidence type="ECO:0000313" key="5">
    <source>
        <dbReference type="Proteomes" id="UP001239167"/>
    </source>
</evidence>
<keyword evidence="5" id="KW-1185">Reference proteome</keyword>